<keyword evidence="2" id="KW-0479">Metal-binding</keyword>
<dbReference type="InterPro" id="IPR036236">
    <property type="entry name" value="Znf_C2H2_sf"/>
</dbReference>
<dbReference type="PROSITE" id="PS00028">
    <property type="entry name" value="ZINC_FINGER_C2H2_1"/>
    <property type="match status" value="2"/>
</dbReference>
<evidence type="ECO:0000256" key="3">
    <source>
        <dbReference type="ARBA" id="ARBA00022737"/>
    </source>
</evidence>
<reference evidence="10" key="1">
    <citation type="journal article" date="2021" name="Nat. Commun.">
        <title>Genetic determinants of endophytism in the Arabidopsis root mycobiome.</title>
        <authorList>
            <person name="Mesny F."/>
            <person name="Miyauchi S."/>
            <person name="Thiergart T."/>
            <person name="Pickel B."/>
            <person name="Atanasova L."/>
            <person name="Karlsson M."/>
            <person name="Huettel B."/>
            <person name="Barry K.W."/>
            <person name="Haridas S."/>
            <person name="Chen C."/>
            <person name="Bauer D."/>
            <person name="Andreopoulos W."/>
            <person name="Pangilinan J."/>
            <person name="LaButti K."/>
            <person name="Riley R."/>
            <person name="Lipzen A."/>
            <person name="Clum A."/>
            <person name="Drula E."/>
            <person name="Henrissat B."/>
            <person name="Kohler A."/>
            <person name="Grigoriev I.V."/>
            <person name="Martin F.M."/>
            <person name="Hacquard S."/>
        </authorList>
    </citation>
    <scope>NUCLEOTIDE SEQUENCE</scope>
    <source>
        <strain evidence="10">MPI-CAGE-AT-0147</strain>
    </source>
</reference>
<comment type="caution">
    <text evidence="10">The sequence shown here is derived from an EMBL/GenBank/DDBJ whole genome shotgun (WGS) entry which is preliminary data.</text>
</comment>
<evidence type="ECO:0000256" key="5">
    <source>
        <dbReference type="ARBA" id="ARBA00022833"/>
    </source>
</evidence>
<evidence type="ECO:0000256" key="4">
    <source>
        <dbReference type="ARBA" id="ARBA00022771"/>
    </source>
</evidence>
<dbReference type="GO" id="GO:0000785">
    <property type="term" value="C:chromatin"/>
    <property type="evidence" value="ECO:0007669"/>
    <property type="project" value="TreeGrafter"/>
</dbReference>
<keyword evidence="11" id="KW-1185">Reference proteome</keyword>
<keyword evidence="3" id="KW-0677">Repeat</keyword>
<dbReference type="SMART" id="SM00355">
    <property type="entry name" value="ZnF_C2H2"/>
    <property type="match status" value="2"/>
</dbReference>
<dbReference type="SUPFAM" id="SSF57667">
    <property type="entry name" value="beta-beta-alpha zinc fingers"/>
    <property type="match status" value="1"/>
</dbReference>
<keyword evidence="4 7" id="KW-0863">Zinc-finger</keyword>
<keyword evidence="6" id="KW-0539">Nucleus</keyword>
<evidence type="ECO:0000256" key="6">
    <source>
        <dbReference type="ARBA" id="ARBA00023242"/>
    </source>
</evidence>
<gene>
    <name evidence="10" type="ORF">EDB81DRAFT_951610</name>
</gene>
<evidence type="ECO:0000313" key="10">
    <source>
        <dbReference type="EMBL" id="KAH7124575.1"/>
    </source>
</evidence>
<dbReference type="EMBL" id="JAGMUV010000021">
    <property type="protein sequence ID" value="KAH7124575.1"/>
    <property type="molecule type" value="Genomic_DNA"/>
</dbReference>
<dbReference type="Gene3D" id="3.30.160.60">
    <property type="entry name" value="Classic Zinc Finger"/>
    <property type="match status" value="2"/>
</dbReference>
<keyword evidence="5" id="KW-0862">Zinc</keyword>
<dbReference type="InterPro" id="IPR007219">
    <property type="entry name" value="XnlR_reg_dom"/>
</dbReference>
<evidence type="ECO:0000256" key="1">
    <source>
        <dbReference type="ARBA" id="ARBA00004123"/>
    </source>
</evidence>
<evidence type="ECO:0000256" key="2">
    <source>
        <dbReference type="ARBA" id="ARBA00022723"/>
    </source>
</evidence>
<dbReference type="AlphaFoldDB" id="A0A9P9DPX4"/>
<evidence type="ECO:0000313" key="11">
    <source>
        <dbReference type="Proteomes" id="UP000738349"/>
    </source>
</evidence>
<dbReference type="InterPro" id="IPR051059">
    <property type="entry name" value="VerF-like"/>
</dbReference>
<dbReference type="PANTHER" id="PTHR40626:SF13">
    <property type="entry name" value="RESPIRATION FACTOR 2-RELATED"/>
    <property type="match status" value="1"/>
</dbReference>
<name>A0A9P9DPX4_9HYPO</name>
<comment type="subcellular location">
    <subcellularLocation>
        <location evidence="1">Nucleus</location>
    </subcellularLocation>
</comment>
<accession>A0A9P9DPX4</accession>
<evidence type="ECO:0000259" key="9">
    <source>
        <dbReference type="PROSITE" id="PS50157"/>
    </source>
</evidence>
<feature type="domain" description="C2H2-type" evidence="9">
    <location>
        <begin position="23"/>
        <end position="50"/>
    </location>
</feature>
<feature type="region of interest" description="Disordered" evidence="8">
    <location>
        <begin position="122"/>
        <end position="141"/>
    </location>
</feature>
<evidence type="ECO:0000256" key="8">
    <source>
        <dbReference type="SAM" id="MobiDB-lite"/>
    </source>
</evidence>
<dbReference type="Pfam" id="PF04082">
    <property type="entry name" value="Fungal_trans"/>
    <property type="match status" value="1"/>
</dbReference>
<feature type="domain" description="C2H2-type" evidence="9">
    <location>
        <begin position="51"/>
        <end position="79"/>
    </location>
</feature>
<dbReference type="Proteomes" id="UP000738349">
    <property type="component" value="Unassembled WGS sequence"/>
</dbReference>
<dbReference type="PANTHER" id="PTHR40626">
    <property type="entry name" value="MIP31509P"/>
    <property type="match status" value="1"/>
</dbReference>
<sequence>MSSNTDKTIAVSVSRSRRPRRQYECQHCPKIFKRSEHCIRHERIHTHEKPFSCQYCFKAYSRKDLVTRHERTLHADRTCKEPGRDQQVCHLGARDALSDETTSEESPEPSEDDLEQTMAAGAPLTPQDSNKTPPAHHGTACYSGFLGSAPVPTADMGGPTPNQQPSAPLIDTVRLQTPPELLATNLQVDIDMLEEGDGDTGAVAVRTGKELQPREKGPGLGEAEQYLGIVTELDPSSMDTINMLQNIQVSPSDMTDLLFSSLDIPSLQDLVRQTLPDSVQLSRHPAVDVWPHLGLRGQVSDSLLETSFWGAESRAVETIDPPPQRELPSLLQDRAPSVLAFTIDRATHDALQQDLAGRLQRENVFNQLPSAKLCHNFLLSYMECFHGHLPIIHLPTFDLMKAPSPLTLALCCIGALYRLDRRRARQLYDLAAEAVESVIVPSRCSSPPTKDCPLWLVQSKMLLSIYSLLSGDSDLASYAMEGNGFFPMIYKRTRGLLAEHTNTPSNISWPNWVERESWKRILGGLYITSTLTMVIYDVNPGFTVTQDLELETFHAESLWNARTPMEWRELWSKQPVHHDRNVKDVLEDVISEGNQGPLDYSLTLFNALLLMHAVVVHMWQRLQIMETFPPLSSNPTSADGTLGSCLMESSLQALARCQRLLQGRWDQHEPQHDSDDDSESALVFNCQAVLRIAHIRLFNVTSKFDRMCLITMDQGLIEASASTYVAVKLNRSPQLLSAVTKAFEGLRIPVKMGHMLIRKTAAFRWSVEQAISGWDSALFVTKWIHSVEIDKLNGIPATEAEEVFLANIRDILEEADYDLDESKSLAAGVARTWGWFLQDVWVWGITPRMGAILNQLAMAYERVNNDNH</sequence>
<dbReference type="GO" id="GO:0006351">
    <property type="term" value="P:DNA-templated transcription"/>
    <property type="evidence" value="ECO:0007669"/>
    <property type="project" value="InterPro"/>
</dbReference>
<evidence type="ECO:0000256" key="7">
    <source>
        <dbReference type="PROSITE-ProRule" id="PRU00042"/>
    </source>
</evidence>
<dbReference type="CDD" id="cd12148">
    <property type="entry name" value="fungal_TF_MHR"/>
    <property type="match status" value="1"/>
</dbReference>
<dbReference type="GO" id="GO:0005634">
    <property type="term" value="C:nucleus"/>
    <property type="evidence" value="ECO:0007669"/>
    <property type="project" value="UniProtKB-SubCell"/>
</dbReference>
<dbReference type="GO" id="GO:0008270">
    <property type="term" value="F:zinc ion binding"/>
    <property type="evidence" value="ECO:0007669"/>
    <property type="project" value="UniProtKB-KW"/>
</dbReference>
<protein>
    <recommendedName>
        <fullName evidence="9">C2H2-type domain-containing protein</fullName>
    </recommendedName>
</protein>
<dbReference type="PROSITE" id="PS50157">
    <property type="entry name" value="ZINC_FINGER_C2H2_2"/>
    <property type="match status" value="2"/>
</dbReference>
<proteinExistence type="predicted"/>
<dbReference type="GO" id="GO:0000981">
    <property type="term" value="F:DNA-binding transcription factor activity, RNA polymerase II-specific"/>
    <property type="evidence" value="ECO:0007669"/>
    <property type="project" value="InterPro"/>
</dbReference>
<dbReference type="OrthoDB" id="654211at2759"/>
<organism evidence="10 11">
    <name type="scientific">Dactylonectria macrodidyma</name>
    <dbReference type="NCBI Taxonomy" id="307937"/>
    <lineage>
        <taxon>Eukaryota</taxon>
        <taxon>Fungi</taxon>
        <taxon>Dikarya</taxon>
        <taxon>Ascomycota</taxon>
        <taxon>Pezizomycotina</taxon>
        <taxon>Sordariomycetes</taxon>
        <taxon>Hypocreomycetidae</taxon>
        <taxon>Hypocreales</taxon>
        <taxon>Nectriaceae</taxon>
        <taxon>Dactylonectria</taxon>
    </lineage>
</organism>
<dbReference type="Pfam" id="PF00096">
    <property type="entry name" value="zf-C2H2"/>
    <property type="match status" value="1"/>
</dbReference>
<dbReference type="GO" id="GO:0000978">
    <property type="term" value="F:RNA polymerase II cis-regulatory region sequence-specific DNA binding"/>
    <property type="evidence" value="ECO:0007669"/>
    <property type="project" value="InterPro"/>
</dbReference>
<dbReference type="InterPro" id="IPR013087">
    <property type="entry name" value="Znf_C2H2_type"/>
</dbReference>